<dbReference type="CDD" id="cd01647">
    <property type="entry name" value="RT_LTR"/>
    <property type="match status" value="1"/>
</dbReference>
<name>A0A371HGJ2_MUCPR</name>
<evidence type="ECO:0000313" key="2">
    <source>
        <dbReference type="EMBL" id="RDY01908.1"/>
    </source>
</evidence>
<comment type="caution">
    <text evidence="2">The sequence shown here is derived from an EMBL/GenBank/DDBJ whole genome shotgun (WGS) entry which is preliminary data.</text>
</comment>
<dbReference type="AlphaFoldDB" id="A0A371HGJ2"/>
<reference evidence="2" key="1">
    <citation type="submission" date="2018-05" db="EMBL/GenBank/DDBJ databases">
        <title>Draft genome of Mucuna pruriens seed.</title>
        <authorList>
            <person name="Nnadi N.E."/>
            <person name="Vos R."/>
            <person name="Hasami M.H."/>
            <person name="Devisetty U.K."/>
            <person name="Aguiy J.C."/>
        </authorList>
    </citation>
    <scope>NUCLEOTIDE SEQUENCE [LARGE SCALE GENOMIC DNA]</scope>
    <source>
        <strain evidence="2">JCA_2017</strain>
    </source>
</reference>
<dbReference type="Pfam" id="PF00078">
    <property type="entry name" value="RVT_1"/>
    <property type="match status" value="1"/>
</dbReference>
<evidence type="ECO:0000259" key="1">
    <source>
        <dbReference type="Pfam" id="PF00078"/>
    </source>
</evidence>
<dbReference type="Proteomes" id="UP000257109">
    <property type="component" value="Unassembled WGS sequence"/>
</dbReference>
<feature type="non-terminal residue" evidence="2">
    <location>
        <position position="1"/>
    </location>
</feature>
<dbReference type="OrthoDB" id="1924993at2759"/>
<dbReference type="InterPro" id="IPR043502">
    <property type="entry name" value="DNA/RNA_pol_sf"/>
</dbReference>
<proteinExistence type="predicted"/>
<dbReference type="Gene3D" id="3.30.70.270">
    <property type="match status" value="1"/>
</dbReference>
<dbReference type="STRING" id="157652.A0A371HGJ2"/>
<dbReference type="Gene3D" id="3.10.10.10">
    <property type="entry name" value="HIV Type 1 Reverse Transcriptase, subunit A, domain 1"/>
    <property type="match status" value="1"/>
</dbReference>
<dbReference type="EMBL" id="QJKJ01002653">
    <property type="protein sequence ID" value="RDY01908.1"/>
    <property type="molecule type" value="Genomic_DNA"/>
</dbReference>
<dbReference type="PANTHER" id="PTHR24559:SF437">
    <property type="entry name" value="RNA-DIRECTED DNA POLYMERASE HOMOLOG"/>
    <property type="match status" value="1"/>
</dbReference>
<organism evidence="2 3">
    <name type="scientific">Mucuna pruriens</name>
    <name type="common">Velvet bean</name>
    <name type="synonym">Dolichos pruriens</name>
    <dbReference type="NCBI Taxonomy" id="157652"/>
    <lineage>
        <taxon>Eukaryota</taxon>
        <taxon>Viridiplantae</taxon>
        <taxon>Streptophyta</taxon>
        <taxon>Embryophyta</taxon>
        <taxon>Tracheophyta</taxon>
        <taxon>Spermatophyta</taxon>
        <taxon>Magnoliopsida</taxon>
        <taxon>eudicotyledons</taxon>
        <taxon>Gunneridae</taxon>
        <taxon>Pentapetalae</taxon>
        <taxon>rosids</taxon>
        <taxon>fabids</taxon>
        <taxon>Fabales</taxon>
        <taxon>Fabaceae</taxon>
        <taxon>Papilionoideae</taxon>
        <taxon>50 kb inversion clade</taxon>
        <taxon>NPAAA clade</taxon>
        <taxon>indigoferoid/millettioid clade</taxon>
        <taxon>Phaseoleae</taxon>
        <taxon>Mucuna</taxon>
    </lineage>
</organism>
<accession>A0A371HGJ2</accession>
<dbReference type="SUPFAM" id="SSF56672">
    <property type="entry name" value="DNA/RNA polymerases"/>
    <property type="match status" value="1"/>
</dbReference>
<keyword evidence="3" id="KW-1185">Reference proteome</keyword>
<dbReference type="InterPro" id="IPR000477">
    <property type="entry name" value="RT_dom"/>
</dbReference>
<dbReference type="InterPro" id="IPR053134">
    <property type="entry name" value="RNA-dir_DNA_polymerase"/>
</dbReference>
<dbReference type="InterPro" id="IPR043128">
    <property type="entry name" value="Rev_trsase/Diguanyl_cyclase"/>
</dbReference>
<dbReference type="PANTHER" id="PTHR24559">
    <property type="entry name" value="TRANSPOSON TY3-I GAG-POL POLYPROTEIN"/>
    <property type="match status" value="1"/>
</dbReference>
<feature type="domain" description="Reverse transcriptase" evidence="1">
    <location>
        <begin position="79"/>
        <end position="148"/>
    </location>
</feature>
<evidence type="ECO:0000313" key="3">
    <source>
        <dbReference type="Proteomes" id="UP000257109"/>
    </source>
</evidence>
<protein>
    <recommendedName>
        <fullName evidence="1">Reverse transcriptase domain-containing protein</fullName>
    </recommendedName>
</protein>
<gene>
    <name evidence="2" type="ORF">CR513_14711</name>
</gene>
<sequence>MLLHASPCDISLEVCISSSSSSRMPFLKIYPWVATLERLAYRMILEDAKEIQKQVGKLMEKGWVRESRSSYTMLVILVSKRNSTWQMCTNYRSINNIIIRYKHLIPSLGDLLDELHGSKLFSKIDLKSGYHQIRVRKDDEWKMTFKTMV</sequence>